<feature type="transmembrane region" description="Helical" evidence="7">
    <location>
        <begin position="261"/>
        <end position="280"/>
    </location>
</feature>
<dbReference type="Pfam" id="PF03062">
    <property type="entry name" value="MBOAT"/>
    <property type="match status" value="1"/>
</dbReference>
<feature type="transmembrane region" description="Helical" evidence="7">
    <location>
        <begin position="144"/>
        <end position="162"/>
    </location>
</feature>
<evidence type="ECO:0000256" key="5">
    <source>
        <dbReference type="ARBA" id="ARBA00023136"/>
    </source>
</evidence>
<feature type="transmembrane region" description="Helical" evidence="7">
    <location>
        <begin position="292"/>
        <end position="311"/>
    </location>
</feature>
<keyword evidence="5 7" id="KW-0472">Membrane</keyword>
<feature type="transmembrane region" description="Helical" evidence="7">
    <location>
        <begin position="174"/>
        <end position="191"/>
    </location>
</feature>
<dbReference type="EMBL" id="JAFIRN010000018">
    <property type="protein sequence ID" value="KAG5831753.1"/>
    <property type="molecule type" value="Genomic_DNA"/>
</dbReference>
<evidence type="ECO:0000256" key="4">
    <source>
        <dbReference type="ARBA" id="ARBA00022989"/>
    </source>
</evidence>
<keyword evidence="3" id="KW-0256">Endoplasmic reticulum</keyword>
<evidence type="ECO:0000256" key="2">
    <source>
        <dbReference type="ARBA" id="ARBA00022692"/>
    </source>
</evidence>
<evidence type="ECO:0000256" key="6">
    <source>
        <dbReference type="ARBA" id="ARBA00038268"/>
    </source>
</evidence>
<accession>A0A9D3LNN3</accession>
<comment type="caution">
    <text evidence="8">The sequence shown here is derived from an EMBL/GenBank/DDBJ whole genome shotgun (WGS) entry which is preliminary data.</text>
</comment>
<protein>
    <recommendedName>
        <fullName evidence="10">Protein-cysteine N-palmitoyltransferase HHAT</fullName>
    </recommendedName>
</protein>
<gene>
    <name evidence="8" type="ORF">ANANG_G00307120</name>
</gene>
<sequence>MMSTQESSIAALPGWELWIYWILSMGSHLYSFYHLHRFSKEYEGGLDREFELQEGFLIPGYKKDPTDFEWSFWNEWARKCLLWSFLGHAVISRLASIFIPRGRVAVLTVYGLLVAWAELGSLGVGVVFLHTCLFFGVAHLRRPALTWVCALLLLATLYLGSLEELQRSWFETEAEYYLLYCAIAVCCLRSISFSLEHAWRPLEAGGLARFGWLTAYTFYHPLFYNGPVVCFRDFTRQMQSPCGSVPRLDVPSLLVSAARICAWWGLAELMIHLMYTHAIAGYEAYLHFLPPWALGGLALALVQFFYVNIMYSFTGMWRHFDVGLYHWLVRYIYIPAGGSRHGPLWKMLSTALAFCFVCYWHGGHGYLRNWALMNWLGVMVENGLKVSLRSPRVYPAIERCLSRP</sequence>
<organism evidence="8 9">
    <name type="scientific">Anguilla anguilla</name>
    <name type="common">European freshwater eel</name>
    <name type="synonym">Muraena anguilla</name>
    <dbReference type="NCBI Taxonomy" id="7936"/>
    <lineage>
        <taxon>Eukaryota</taxon>
        <taxon>Metazoa</taxon>
        <taxon>Chordata</taxon>
        <taxon>Craniata</taxon>
        <taxon>Vertebrata</taxon>
        <taxon>Euteleostomi</taxon>
        <taxon>Actinopterygii</taxon>
        <taxon>Neopterygii</taxon>
        <taxon>Teleostei</taxon>
        <taxon>Anguilliformes</taxon>
        <taxon>Anguillidae</taxon>
        <taxon>Anguilla</taxon>
    </lineage>
</organism>
<evidence type="ECO:0000256" key="7">
    <source>
        <dbReference type="SAM" id="Phobius"/>
    </source>
</evidence>
<keyword evidence="9" id="KW-1185">Reference proteome</keyword>
<evidence type="ECO:0000256" key="3">
    <source>
        <dbReference type="ARBA" id="ARBA00022824"/>
    </source>
</evidence>
<name>A0A9D3LNN3_ANGAN</name>
<keyword evidence="4 7" id="KW-1133">Transmembrane helix</keyword>
<evidence type="ECO:0000256" key="1">
    <source>
        <dbReference type="ARBA" id="ARBA00004477"/>
    </source>
</evidence>
<proteinExistence type="inferred from homology"/>
<dbReference type="InterPro" id="IPR004299">
    <property type="entry name" value="MBOAT_fam"/>
</dbReference>
<comment type="subcellular location">
    <subcellularLocation>
        <location evidence="1">Endoplasmic reticulum membrane</location>
        <topology evidence="1">Multi-pass membrane protein</topology>
    </subcellularLocation>
</comment>
<dbReference type="GO" id="GO:0016409">
    <property type="term" value="F:palmitoyltransferase activity"/>
    <property type="evidence" value="ECO:0007669"/>
    <property type="project" value="TreeGrafter"/>
</dbReference>
<evidence type="ECO:0000313" key="9">
    <source>
        <dbReference type="Proteomes" id="UP001044222"/>
    </source>
</evidence>
<dbReference type="Proteomes" id="UP001044222">
    <property type="component" value="Chromosome 18"/>
</dbReference>
<dbReference type="PANTHER" id="PTHR13285:SF20">
    <property type="entry name" value="PROTEIN-CYSTEINE N-PALMITOYLTRANSFERASE HHAT"/>
    <property type="match status" value="1"/>
</dbReference>
<dbReference type="PANTHER" id="PTHR13285">
    <property type="entry name" value="ACYLTRANSFERASE"/>
    <property type="match status" value="1"/>
</dbReference>
<evidence type="ECO:0008006" key="10">
    <source>
        <dbReference type="Google" id="ProtNLM"/>
    </source>
</evidence>
<keyword evidence="2 7" id="KW-0812">Transmembrane</keyword>
<comment type="similarity">
    <text evidence="6">Belongs to the membrane-bound acyltransferase family. HHAT subfamily.</text>
</comment>
<evidence type="ECO:0000313" key="8">
    <source>
        <dbReference type="EMBL" id="KAG5831753.1"/>
    </source>
</evidence>
<dbReference type="InterPro" id="IPR051085">
    <property type="entry name" value="MB_O-acyltransferase"/>
</dbReference>
<dbReference type="GO" id="GO:0005789">
    <property type="term" value="C:endoplasmic reticulum membrane"/>
    <property type="evidence" value="ECO:0007669"/>
    <property type="project" value="UniProtKB-SubCell"/>
</dbReference>
<feature type="transmembrane region" description="Helical" evidence="7">
    <location>
        <begin position="17"/>
        <end position="35"/>
    </location>
</feature>
<dbReference type="AlphaFoldDB" id="A0A9D3LNN3"/>
<reference evidence="8" key="1">
    <citation type="submission" date="2021-01" db="EMBL/GenBank/DDBJ databases">
        <title>A chromosome-scale assembly of European eel, Anguilla anguilla.</title>
        <authorList>
            <person name="Henkel C."/>
            <person name="Jong-Raadsen S.A."/>
            <person name="Dufour S."/>
            <person name="Weltzien F.-A."/>
            <person name="Palstra A.P."/>
            <person name="Pelster B."/>
            <person name="Spaink H.P."/>
            <person name="Van Den Thillart G.E."/>
            <person name="Jansen H."/>
            <person name="Zahm M."/>
            <person name="Klopp C."/>
            <person name="Cedric C."/>
            <person name="Louis A."/>
            <person name="Berthelot C."/>
            <person name="Parey E."/>
            <person name="Roest Crollius H."/>
            <person name="Montfort J."/>
            <person name="Robinson-Rechavi M."/>
            <person name="Bucao C."/>
            <person name="Bouchez O."/>
            <person name="Gislard M."/>
            <person name="Lluch J."/>
            <person name="Milhes M."/>
            <person name="Lampietro C."/>
            <person name="Lopez Roques C."/>
            <person name="Donnadieu C."/>
            <person name="Braasch I."/>
            <person name="Desvignes T."/>
            <person name="Postlethwait J."/>
            <person name="Bobe J."/>
            <person name="Guiguen Y."/>
            <person name="Dirks R."/>
        </authorList>
    </citation>
    <scope>NUCLEOTIDE SEQUENCE</scope>
    <source>
        <strain evidence="8">Tag_6206</strain>
        <tissue evidence="8">Liver</tissue>
    </source>
</reference>